<feature type="region of interest" description="Disordered" evidence="2">
    <location>
        <begin position="1"/>
        <end position="530"/>
    </location>
</feature>
<feature type="compositionally biased region" description="Basic and acidic residues" evidence="2">
    <location>
        <begin position="439"/>
        <end position="457"/>
    </location>
</feature>
<feature type="compositionally biased region" description="Low complexity" evidence="2">
    <location>
        <begin position="367"/>
        <end position="380"/>
    </location>
</feature>
<dbReference type="EMBL" id="HBFB01011981">
    <property type="protein sequence ID" value="CAD8675228.1"/>
    <property type="molecule type" value="Transcribed_RNA"/>
</dbReference>
<name>A0A7S0REC7_9CHLO</name>
<feature type="compositionally biased region" description="Polar residues" evidence="2">
    <location>
        <begin position="146"/>
        <end position="160"/>
    </location>
</feature>
<feature type="compositionally biased region" description="Polar residues" evidence="2">
    <location>
        <begin position="655"/>
        <end position="666"/>
    </location>
</feature>
<dbReference type="AlphaFoldDB" id="A0A7S0REC7"/>
<feature type="compositionally biased region" description="Acidic residues" evidence="2">
    <location>
        <begin position="492"/>
        <end position="501"/>
    </location>
</feature>
<reference evidence="3" key="1">
    <citation type="submission" date="2021-01" db="EMBL/GenBank/DDBJ databases">
        <authorList>
            <person name="Corre E."/>
            <person name="Pelletier E."/>
            <person name="Niang G."/>
            <person name="Scheremetjew M."/>
            <person name="Finn R."/>
            <person name="Kale V."/>
            <person name="Holt S."/>
            <person name="Cochrane G."/>
            <person name="Meng A."/>
            <person name="Brown T."/>
            <person name="Cohen L."/>
        </authorList>
    </citation>
    <scope>NUCLEOTIDE SEQUENCE</scope>
    <source>
        <strain evidence="3">SAG 11-49</strain>
    </source>
</reference>
<feature type="region of interest" description="Disordered" evidence="2">
    <location>
        <begin position="632"/>
        <end position="666"/>
    </location>
</feature>
<organism evidence="3">
    <name type="scientific">Chlamydomonas leiostraca</name>
    <dbReference type="NCBI Taxonomy" id="1034604"/>
    <lineage>
        <taxon>Eukaryota</taxon>
        <taxon>Viridiplantae</taxon>
        <taxon>Chlorophyta</taxon>
        <taxon>core chlorophytes</taxon>
        <taxon>Chlorophyceae</taxon>
        <taxon>CS clade</taxon>
        <taxon>Chlamydomonadales</taxon>
        <taxon>Chlamydomonadaceae</taxon>
        <taxon>Chlamydomonas</taxon>
    </lineage>
</organism>
<feature type="compositionally biased region" description="Low complexity" evidence="2">
    <location>
        <begin position="226"/>
        <end position="261"/>
    </location>
</feature>
<evidence type="ECO:0000256" key="2">
    <source>
        <dbReference type="SAM" id="MobiDB-lite"/>
    </source>
</evidence>
<evidence type="ECO:0000313" key="3">
    <source>
        <dbReference type="EMBL" id="CAD8675228.1"/>
    </source>
</evidence>
<evidence type="ECO:0000256" key="1">
    <source>
        <dbReference type="SAM" id="Coils"/>
    </source>
</evidence>
<feature type="compositionally biased region" description="Basic and acidic residues" evidence="2">
    <location>
        <begin position="270"/>
        <end position="285"/>
    </location>
</feature>
<feature type="compositionally biased region" description="Polar residues" evidence="2">
    <location>
        <begin position="113"/>
        <end position="128"/>
    </location>
</feature>
<accession>A0A7S0REC7</accession>
<feature type="compositionally biased region" description="Polar residues" evidence="2">
    <location>
        <begin position="1"/>
        <end position="11"/>
    </location>
</feature>
<keyword evidence="1" id="KW-0175">Coiled coil</keyword>
<feature type="coiled-coil region" evidence="1">
    <location>
        <begin position="590"/>
        <end position="617"/>
    </location>
</feature>
<feature type="compositionally biased region" description="Pro residues" evidence="2">
    <location>
        <begin position="16"/>
        <end position="27"/>
    </location>
</feature>
<protein>
    <submittedName>
        <fullName evidence="3">Uncharacterized protein</fullName>
    </submittedName>
</protein>
<feature type="compositionally biased region" description="Polar residues" evidence="2">
    <location>
        <begin position="77"/>
        <end position="86"/>
    </location>
</feature>
<gene>
    <name evidence="3" type="ORF">CLEI1391_LOCUS6786</name>
</gene>
<feature type="compositionally biased region" description="Low complexity" evidence="2">
    <location>
        <begin position="202"/>
        <end position="213"/>
    </location>
</feature>
<sequence>MESSSPPQGSRSIPRFPMPPNGSPANPPRHVLHTVTPQPGAGRSRIPSPSRTRTEAKPAQPSKSPFAGAGSILETLTPGQKPSQTVHAGAGQLQPKPPGQVRMPVVPRVDLSKLQSSSSGVMSTPSKDTSPGPPQTSTSPIVPATTEATSADRTSGTVSASRVGRASPGSVVSKPMRPMHGSPAAQKLQRVPVNVPSPAPMRSSAHSAGSPAARRPRSAFGATVMSSPSAPRASAAAAGSPVAKIRPASAAPSGSPSPSIPKTMAGRTSLEARRAGSVDKSKGSGETRASMLRRSASVDKMRSSSAQRSGPARPVSAARASIIEPRPGTAGSEAKQPHPPAQPRPTRTSMLRANPSPARQAGQVGQSPAARANPSPARRGSFGESSKTPAMAKAAANSILSTIHEKPKVAQTQPAGSALPARPASAPNKPVFSLNLSAIKREESPAPEPQRDDHQEETPMEAPAPVPKLNLTTVLQQQEEDAGAMPSYPEPGPEDMAPDSGDEQHKKGNGSKPAKKSAPPPDPPEDHYYFYPKMDPQEERKTIEAIERLPKALQKQMRRIYGEMVEAKQNCEAIAFRGHRLLDQLQNHHKEKMLTREQELMQEIAKYQQQSMQTQAELTRIRSVLNQQRTSVSTSSVSGLQAPPGFGGHAEDSEATSASPSVSMGGSMSYGCDQQFMEQVIQQVEGSIVSSRNEMAKLQTDMMSMRQSLAGATSMQEVTGLLVADAVHKMAATTISRDQGLQPAAGIDKSGADKRVERAARLSDDAAPMQDV</sequence>
<proteinExistence type="predicted"/>